<dbReference type="PANTHER" id="PTHR43710">
    <property type="entry name" value="2-HYDROXYACYL-COA LYASE"/>
    <property type="match status" value="1"/>
</dbReference>
<dbReference type="GO" id="GO:0046872">
    <property type="term" value="F:metal ion binding"/>
    <property type="evidence" value="ECO:0007669"/>
    <property type="project" value="UniProtKB-KW"/>
</dbReference>
<dbReference type="RefSeq" id="WP_062086948.1">
    <property type="nucleotide sequence ID" value="NZ_FCOK02000022.1"/>
</dbReference>
<dbReference type="GO" id="GO:0016491">
    <property type="term" value="F:oxidoreductase activity"/>
    <property type="evidence" value="ECO:0007669"/>
    <property type="project" value="UniProtKB-KW"/>
</dbReference>
<keyword evidence="1" id="KW-0479">Metal-binding</keyword>
<dbReference type="SUPFAM" id="SSF54862">
    <property type="entry name" value="4Fe-4S ferredoxins"/>
    <property type="match status" value="1"/>
</dbReference>
<dbReference type="AlphaFoldDB" id="A0A158H0D3"/>
<organism evidence="4 5">
    <name type="scientific">Caballeronia udeis</name>
    <dbReference type="NCBI Taxonomy" id="1232866"/>
    <lineage>
        <taxon>Bacteria</taxon>
        <taxon>Pseudomonadati</taxon>
        <taxon>Pseudomonadota</taxon>
        <taxon>Betaproteobacteria</taxon>
        <taxon>Burkholderiales</taxon>
        <taxon>Burkholderiaceae</taxon>
        <taxon>Caballeronia</taxon>
    </lineage>
</organism>
<dbReference type="InterPro" id="IPR011766">
    <property type="entry name" value="TPP_enzyme_TPP-bd"/>
</dbReference>
<dbReference type="PROSITE" id="PS51379">
    <property type="entry name" value="4FE4S_FER_2"/>
    <property type="match status" value="1"/>
</dbReference>
<dbReference type="CDD" id="cd07034">
    <property type="entry name" value="TPP_PYR_PFOR_IOR-alpha_like"/>
    <property type="match status" value="1"/>
</dbReference>
<gene>
    <name evidence="4" type="ORF">AWB69_03606</name>
</gene>
<keyword evidence="2" id="KW-0560">Oxidoreductase</keyword>
<dbReference type="OrthoDB" id="9804603at2"/>
<dbReference type="InterPro" id="IPR017896">
    <property type="entry name" value="4Fe4S_Fe-S-bd"/>
</dbReference>
<dbReference type="GO" id="GO:0030976">
    <property type="term" value="F:thiamine pyrophosphate binding"/>
    <property type="evidence" value="ECO:0007669"/>
    <property type="project" value="InterPro"/>
</dbReference>
<evidence type="ECO:0000256" key="2">
    <source>
        <dbReference type="ARBA" id="ARBA00023002"/>
    </source>
</evidence>
<sequence>MERSFQEEVRSLSLGKGEVFRGEGILAVTKALLQSGVSYIGGYQGAPVSHLIDVLGDARDMLDELGIYFENSASEAGAAAMLGASINHPVRGAVTWKSTVGTNVASDALSNLASAGVIGGAVVVLGEDYGEGSSIIQERTHAFAMKSQMWLLDPRPNLTSIVDAVEQSFELSEASNTPVMLQLRIRACHVHGEFTCKDNRAPVISRKHLIESAKFDYGKICLPPSTYAHEKQKIEQRWPAAVNFIRDRQLNETFEGSSTQSVGVILQGGLYNGVLRALQQLGLADAFGDSQVPLQVLNVVYPLVPDEIITFCRGKTDVLIVEEGQPNYIEDAIEAILRKSGVSTRILGKSVLPMAGEYTGEVLLRGITTFLTMTSPEGIDLQRSVEVSSDLIALRESGARLLDGAVPNRPPGFCVGCPERPVFSAVKLVQETLGQIHVSADIGCHTFGTLPPFNVGSTVLGYGLGLASSSGIAPLMNTRVLSIMGDGGFWHNGFTSGVINAVHNKHDSVLLIMKNGYTSATGTQNIPSSVKARETVQLPLDISRALKSVGVDWIKTVTSYKVSHMVDALTDAMTTNTPGLKVIIADGECQLERQRRIKPVIAKRLKQGKRVVRTRFGIDDDVCTGDHSCIRLSGCPSLTIKPNPSALRTDPVATVNQNCVGCGLCGEVSHAAVLCPSFYKADVVQNPALGERMLARIRAFVIERLASSRSLSMTA</sequence>
<dbReference type="InterPro" id="IPR045025">
    <property type="entry name" value="HACL1-like"/>
</dbReference>
<dbReference type="SUPFAM" id="SSF52518">
    <property type="entry name" value="Thiamin diphosphate-binding fold (THDP-binding)"/>
    <property type="match status" value="2"/>
</dbReference>
<dbReference type="CDD" id="cd02008">
    <property type="entry name" value="TPP_IOR_alpha"/>
    <property type="match status" value="1"/>
</dbReference>
<dbReference type="EMBL" id="FCOK02000022">
    <property type="protein sequence ID" value="SAL37180.1"/>
    <property type="molecule type" value="Genomic_DNA"/>
</dbReference>
<reference evidence="4 5" key="1">
    <citation type="submission" date="2016-01" db="EMBL/GenBank/DDBJ databases">
        <authorList>
            <person name="Oliw E.H."/>
        </authorList>
    </citation>
    <scope>NUCLEOTIDE SEQUENCE [LARGE SCALE GENOMIC DNA]</scope>
    <source>
        <strain evidence="4">LMG 27134</strain>
    </source>
</reference>
<name>A0A158H0D3_9BURK</name>
<dbReference type="InterPro" id="IPR029061">
    <property type="entry name" value="THDP-binding"/>
</dbReference>
<evidence type="ECO:0000256" key="1">
    <source>
        <dbReference type="ARBA" id="ARBA00022723"/>
    </source>
</evidence>
<proteinExistence type="predicted"/>
<accession>A0A158H0D3</accession>
<protein>
    <submittedName>
        <fullName evidence="4">2-oxoacid ferredoxin oxidoreductase</fullName>
    </submittedName>
</protein>
<feature type="domain" description="4Fe-4S ferredoxin-type" evidence="3">
    <location>
        <begin position="614"/>
        <end position="645"/>
    </location>
</feature>
<evidence type="ECO:0000259" key="3">
    <source>
        <dbReference type="PROSITE" id="PS51379"/>
    </source>
</evidence>
<dbReference type="InterPro" id="IPR002880">
    <property type="entry name" value="Pyrv_Fd/Flavodoxin_OxRdtase_N"/>
</dbReference>
<dbReference type="GO" id="GO:0044281">
    <property type="term" value="P:small molecule metabolic process"/>
    <property type="evidence" value="ECO:0007669"/>
    <property type="project" value="UniProtKB-ARBA"/>
</dbReference>
<dbReference type="Proteomes" id="UP000054683">
    <property type="component" value="Unassembled WGS sequence"/>
</dbReference>
<dbReference type="Pfam" id="PF02775">
    <property type="entry name" value="TPP_enzyme_C"/>
    <property type="match status" value="1"/>
</dbReference>
<dbReference type="PANTHER" id="PTHR43710:SF5">
    <property type="entry name" value="INDOLEPYRUVATE FERREDOXIN OXIDOREDUCTASE ALPHA SUBUNIT"/>
    <property type="match status" value="1"/>
</dbReference>
<evidence type="ECO:0000313" key="5">
    <source>
        <dbReference type="Proteomes" id="UP000054683"/>
    </source>
</evidence>
<evidence type="ECO:0000313" key="4">
    <source>
        <dbReference type="EMBL" id="SAL37180.1"/>
    </source>
</evidence>
<dbReference type="Gene3D" id="3.40.50.970">
    <property type="match status" value="2"/>
</dbReference>